<dbReference type="Pfam" id="PF08327">
    <property type="entry name" value="AHSA1"/>
    <property type="match status" value="1"/>
</dbReference>
<dbReference type="RefSeq" id="WP_277576621.1">
    <property type="nucleotide sequence ID" value="NZ_JANRMI010000001.1"/>
</dbReference>
<proteinExistence type="inferred from homology"/>
<dbReference type="InterPro" id="IPR013538">
    <property type="entry name" value="ASHA1/2-like_C"/>
</dbReference>
<evidence type="ECO:0000256" key="1">
    <source>
        <dbReference type="ARBA" id="ARBA00006817"/>
    </source>
</evidence>
<organism evidence="3 4">
    <name type="scientific">Bdellovibrio svalbardensis</name>
    <dbReference type="NCBI Taxonomy" id="2972972"/>
    <lineage>
        <taxon>Bacteria</taxon>
        <taxon>Pseudomonadati</taxon>
        <taxon>Bdellovibrionota</taxon>
        <taxon>Bdellovibrionia</taxon>
        <taxon>Bdellovibrionales</taxon>
        <taxon>Pseudobdellovibrionaceae</taxon>
        <taxon>Bdellovibrio</taxon>
    </lineage>
</organism>
<gene>
    <name evidence="3" type="ORF">NWE73_02150</name>
</gene>
<evidence type="ECO:0000259" key="2">
    <source>
        <dbReference type="Pfam" id="PF08327"/>
    </source>
</evidence>
<name>A0ABT6DE83_9BACT</name>
<protein>
    <submittedName>
        <fullName evidence="3">SRPBCC domain-containing protein</fullName>
    </submittedName>
</protein>
<feature type="domain" description="Activator of Hsp90 ATPase homologue 1/2-like C-terminal" evidence="2">
    <location>
        <begin position="12"/>
        <end position="135"/>
    </location>
</feature>
<evidence type="ECO:0000313" key="3">
    <source>
        <dbReference type="EMBL" id="MDG0815145.1"/>
    </source>
</evidence>
<sequence length="141" mass="15670">MTTFTTSREIPATVEQVFSAISSSERLARWWGPAGFTNTFNVCEFKSGGRWSFVMHGPDGKNYLNESMFAEVESPTKVVVQHMSEPKFRLTIGLAASPAGTMVSWSQAFENSEVARNVEHIVVPANEQNLDRLTAEVLARK</sequence>
<dbReference type="EMBL" id="JANRMI010000001">
    <property type="protein sequence ID" value="MDG0815145.1"/>
    <property type="molecule type" value="Genomic_DNA"/>
</dbReference>
<evidence type="ECO:0000313" key="4">
    <source>
        <dbReference type="Proteomes" id="UP001152321"/>
    </source>
</evidence>
<dbReference type="Gene3D" id="3.30.530.20">
    <property type="match status" value="1"/>
</dbReference>
<keyword evidence="4" id="KW-1185">Reference proteome</keyword>
<reference evidence="3" key="1">
    <citation type="submission" date="2022-08" db="EMBL/GenBank/DDBJ databases">
        <title>Novel Bdellovibrio Species Isolated from Svalbard: Designation Bdellovibrio svalbardensis.</title>
        <authorList>
            <person name="Mitchell R.J."/>
            <person name="Choi S.Y."/>
        </authorList>
    </citation>
    <scope>NUCLEOTIDE SEQUENCE</scope>
    <source>
        <strain evidence="3">PAP01</strain>
    </source>
</reference>
<comment type="caution">
    <text evidence="3">The sequence shown here is derived from an EMBL/GenBank/DDBJ whole genome shotgun (WGS) entry which is preliminary data.</text>
</comment>
<dbReference type="Proteomes" id="UP001152321">
    <property type="component" value="Unassembled WGS sequence"/>
</dbReference>
<comment type="similarity">
    <text evidence="1">Belongs to the AHA1 family.</text>
</comment>
<dbReference type="SUPFAM" id="SSF55961">
    <property type="entry name" value="Bet v1-like"/>
    <property type="match status" value="1"/>
</dbReference>
<accession>A0ABT6DE83</accession>
<dbReference type="InterPro" id="IPR023393">
    <property type="entry name" value="START-like_dom_sf"/>
</dbReference>